<dbReference type="InterPro" id="IPR007332">
    <property type="entry name" value="DUF411"/>
</dbReference>
<reference evidence="2 3" key="1">
    <citation type="submission" date="2019-08" db="EMBL/GenBank/DDBJ databases">
        <title>Bradyrhizobium hipponensis sp. nov., a rhizobium isolated from a Lupinus angustifolius root nodule in Tunisia.</title>
        <authorList>
            <person name="Off K."/>
            <person name="Rejili M."/>
            <person name="Mars M."/>
            <person name="Brachmann A."/>
            <person name="Marin M."/>
        </authorList>
    </citation>
    <scope>NUCLEOTIDE SEQUENCE [LARGE SCALE GENOMIC DNA]</scope>
    <source>
        <strain evidence="3">aSej3</strain>
    </source>
</reference>
<evidence type="ECO:0000313" key="2">
    <source>
        <dbReference type="EMBL" id="TYO65905.1"/>
    </source>
</evidence>
<dbReference type="Pfam" id="PF04214">
    <property type="entry name" value="DUF411"/>
    <property type="match status" value="1"/>
</dbReference>
<dbReference type="RefSeq" id="WP_148740035.1">
    <property type="nucleotide sequence ID" value="NZ_VSTH01000047.1"/>
</dbReference>
<dbReference type="AlphaFoldDB" id="A0A5S4YRB1"/>
<dbReference type="EMBL" id="VSTH01000047">
    <property type="protein sequence ID" value="TYO65905.1"/>
    <property type="molecule type" value="Genomic_DNA"/>
</dbReference>
<accession>A0A5S4YRB1</accession>
<feature type="chain" id="PRO_5024451743" evidence="1">
    <location>
        <begin position="29"/>
        <end position="161"/>
    </location>
</feature>
<protein>
    <submittedName>
        <fullName evidence="2">DUF411 domain-containing protein</fullName>
    </submittedName>
</protein>
<evidence type="ECO:0000313" key="3">
    <source>
        <dbReference type="Proteomes" id="UP000324797"/>
    </source>
</evidence>
<comment type="caution">
    <text evidence="2">The sequence shown here is derived from an EMBL/GenBank/DDBJ whole genome shotgun (WGS) entry which is preliminary data.</text>
</comment>
<name>A0A5S4YRB1_9BRAD</name>
<keyword evidence="3" id="KW-1185">Reference proteome</keyword>
<proteinExistence type="predicted"/>
<dbReference type="Proteomes" id="UP000324797">
    <property type="component" value="Unassembled WGS sequence"/>
</dbReference>
<gene>
    <name evidence="2" type="ORF">FXV83_14630</name>
</gene>
<feature type="signal peptide" evidence="1">
    <location>
        <begin position="1"/>
        <end position="28"/>
    </location>
</feature>
<sequence length="161" mass="17036">MKERAHLMTRRSLVGLMAAAVLARPAVAAQAEEATFTVHKDPSCGCCTGWVQHLRDAGFTVQVEETADLDAVRSHLGIPPDLVACHTAEVAGYLVEGHVPAAAVRRLLSERPIAKGLAVPGMPVGSPGMEGGKPQPYAVVQFDADGHQRTFMRFIGSQAIG</sequence>
<evidence type="ECO:0000256" key="1">
    <source>
        <dbReference type="SAM" id="SignalP"/>
    </source>
</evidence>
<organism evidence="2 3">
    <name type="scientific">Bradyrhizobium hipponense</name>
    <dbReference type="NCBI Taxonomy" id="2605638"/>
    <lineage>
        <taxon>Bacteria</taxon>
        <taxon>Pseudomonadati</taxon>
        <taxon>Pseudomonadota</taxon>
        <taxon>Alphaproteobacteria</taxon>
        <taxon>Hyphomicrobiales</taxon>
        <taxon>Nitrobacteraceae</taxon>
        <taxon>Bradyrhizobium</taxon>
    </lineage>
</organism>
<keyword evidence="1" id="KW-0732">Signal</keyword>